<gene>
    <name evidence="3" type="ORF">TrST_g9612</name>
</gene>
<evidence type="ECO:0000256" key="2">
    <source>
        <dbReference type="SAM" id="MobiDB-lite"/>
    </source>
</evidence>
<evidence type="ECO:0000313" key="3">
    <source>
        <dbReference type="EMBL" id="GMH58336.1"/>
    </source>
</evidence>
<evidence type="ECO:0000256" key="1">
    <source>
        <dbReference type="SAM" id="Coils"/>
    </source>
</evidence>
<sequence>MKIPSTVYSSNPRPPQPAAAKQKPLPKVLISKSKKKSLETLDTLRRWKNELDEDLVSLNETGGEGKGVTFDVNSIAENEERIRTDEDKVARGRVVSNFGDLTEKSFETEYSDSRSNSSSIQTPPPDPNKTPSPTTHHHGDRDSPSPSPSPSPEQYKQWLNDATLFKSQAEDYLTPAKKSKPSAAGSSLLSNGKSKPALRTTTIAGESNEFATQDAIDLGTGRKIKTFRHSSSTERLEAGSIDTFTNPSVMSQEKLKDHKLFERKMAASMKMLGTGVVTSKADSLLKVQEDDNTPENSPVRVSPDKKRIDDLKAKNEKKLKQLYNMSWPVLPNEHEMEEFEAANRDIRKRIGLARGTIKASILEGEEKKEEYALGETPKQPRTGGRVEPGFYGINRMDSPVRLPGSHYSFWQQHEEKAPRVVEMGLGVMSFVLPESPGDDGVSEFLQKHAELEMSEREEKKGETEVTRERKITLIRNTIGDRKRNVYEGTPVIPAAVQPELTMELNATLEDKLDEAIGKGLYHDLTASVLAAPMTTEEAIPQSQPFGFSEEKAKMRILSMNSALKYQGPLSPRTKLHHFQMFPYSSEAHEAAFLIQRFWERHIRKRMRAATLVQAHYRKMRCRREFMDFVRRVRRARAAIRYGAKRWLDKVRLEKDAEFNRRMVLEELARETIEEAYEEEKISQFCKNALYTLVCRYRWKKRRKKLKRRRKELENECAVRCQRGARYFLVTRMMKRQLHAHKVIKRSFRRYFFRVYKKQLRRIMNCWRSYWLRHHLKLIQRVYRGLLGKRKARVTRLKVVAAEAVRGARELEAVNNMLLVVDEELKKHLESKAGMKETKENAKACRTIYKEAWKVKAAEAGKSWDNRMKAKVECWVQMFEVRPEGEGAPGDGFVDLDSIAAAINDLMLGEMSLLTEEDVKAMVEELDIFKVGLVNTKLLVGYVGAKVGKRREEERTDLKWHERMRKDVKCWGKGIKVRYTWAAFMKAARLRTIETERRKYYLKTLEAYRSGAQGSTIEVSNPKPRVVCPKCQRPFAFWTLQAQRHVQAGGCVERPSKFLPIRPQDMN</sequence>
<feature type="compositionally biased region" description="Polar residues" evidence="2">
    <location>
        <begin position="1"/>
        <end position="11"/>
    </location>
</feature>
<feature type="compositionally biased region" description="Low complexity" evidence="2">
    <location>
        <begin position="18"/>
        <end position="31"/>
    </location>
</feature>
<dbReference type="Proteomes" id="UP001165085">
    <property type="component" value="Unassembled WGS sequence"/>
</dbReference>
<feature type="coiled-coil region" evidence="1">
    <location>
        <begin position="695"/>
        <end position="722"/>
    </location>
</feature>
<dbReference type="OrthoDB" id="198040at2759"/>
<comment type="caution">
    <text evidence="3">The sequence shown here is derived from an EMBL/GenBank/DDBJ whole genome shotgun (WGS) entry which is preliminary data.</text>
</comment>
<dbReference type="PROSITE" id="PS50096">
    <property type="entry name" value="IQ"/>
    <property type="match status" value="1"/>
</dbReference>
<dbReference type="AlphaFoldDB" id="A0A9W6ZTY7"/>
<keyword evidence="4" id="KW-1185">Reference proteome</keyword>
<reference evidence="4" key="1">
    <citation type="journal article" date="2023" name="Commun. Biol.">
        <title>Genome analysis of Parmales, the sister group of diatoms, reveals the evolutionary specialization of diatoms from phago-mixotrophs to photoautotrophs.</title>
        <authorList>
            <person name="Ban H."/>
            <person name="Sato S."/>
            <person name="Yoshikawa S."/>
            <person name="Yamada K."/>
            <person name="Nakamura Y."/>
            <person name="Ichinomiya M."/>
            <person name="Sato N."/>
            <person name="Blanc-Mathieu R."/>
            <person name="Endo H."/>
            <person name="Kuwata A."/>
            <person name="Ogata H."/>
        </authorList>
    </citation>
    <scope>NUCLEOTIDE SEQUENCE [LARGE SCALE GENOMIC DNA]</scope>
    <source>
        <strain evidence="4">NIES 3701</strain>
    </source>
</reference>
<proteinExistence type="predicted"/>
<feature type="compositionally biased region" description="Low complexity" evidence="2">
    <location>
        <begin position="181"/>
        <end position="190"/>
    </location>
</feature>
<keyword evidence="1" id="KW-0175">Coiled coil</keyword>
<organism evidence="3 4">
    <name type="scientific">Triparma strigata</name>
    <dbReference type="NCBI Taxonomy" id="1606541"/>
    <lineage>
        <taxon>Eukaryota</taxon>
        <taxon>Sar</taxon>
        <taxon>Stramenopiles</taxon>
        <taxon>Ochrophyta</taxon>
        <taxon>Bolidophyceae</taxon>
        <taxon>Parmales</taxon>
        <taxon>Triparmaceae</taxon>
        <taxon>Triparma</taxon>
    </lineage>
</organism>
<accession>A0A9W6ZTY7</accession>
<protein>
    <submittedName>
        <fullName evidence="3">Uncharacterized protein</fullName>
    </submittedName>
</protein>
<evidence type="ECO:0000313" key="4">
    <source>
        <dbReference type="Proteomes" id="UP001165085"/>
    </source>
</evidence>
<dbReference type="EMBL" id="BRXY01000052">
    <property type="protein sequence ID" value="GMH58336.1"/>
    <property type="molecule type" value="Genomic_DNA"/>
</dbReference>
<name>A0A9W6ZTY7_9STRA</name>
<feature type="region of interest" description="Disordered" evidence="2">
    <location>
        <begin position="1"/>
        <end position="31"/>
    </location>
</feature>
<feature type="region of interest" description="Disordered" evidence="2">
    <location>
        <begin position="93"/>
        <end position="206"/>
    </location>
</feature>